<dbReference type="PANTHER" id="PTHR48081">
    <property type="entry name" value="AB HYDROLASE SUPERFAMILY PROTEIN C4A8.06C"/>
    <property type="match status" value="1"/>
</dbReference>
<evidence type="ECO:0000256" key="2">
    <source>
        <dbReference type="ARBA" id="ARBA00022801"/>
    </source>
</evidence>
<dbReference type="PROSITE" id="PS01174">
    <property type="entry name" value="LIPASE_GDXG_SER"/>
    <property type="match status" value="1"/>
</dbReference>
<dbReference type="RefSeq" id="WP_279252545.1">
    <property type="nucleotide sequence ID" value="NZ_SHNP01000003.1"/>
</dbReference>
<dbReference type="InterPro" id="IPR033140">
    <property type="entry name" value="Lipase_GDXG_put_SER_AS"/>
</dbReference>
<accession>A0ABT3SUL8</accession>
<feature type="transmembrane region" description="Helical" evidence="4">
    <location>
        <begin position="12"/>
        <end position="33"/>
    </location>
</feature>
<keyword evidence="4" id="KW-0812">Transmembrane</keyword>
<comment type="similarity">
    <text evidence="1">Belongs to the 'GDXG' lipolytic enzyme family.</text>
</comment>
<evidence type="ECO:0000313" key="7">
    <source>
        <dbReference type="Proteomes" id="UP001143307"/>
    </source>
</evidence>
<proteinExistence type="inferred from homology"/>
<evidence type="ECO:0000259" key="5">
    <source>
        <dbReference type="Pfam" id="PF07859"/>
    </source>
</evidence>
<comment type="caution">
    <text evidence="6">The sequence shown here is derived from an EMBL/GenBank/DDBJ whole genome shotgun (WGS) entry which is preliminary data.</text>
</comment>
<feature type="domain" description="Alpha/beta hydrolase fold-3" evidence="5">
    <location>
        <begin position="125"/>
        <end position="340"/>
    </location>
</feature>
<dbReference type="Proteomes" id="UP001143307">
    <property type="component" value="Unassembled WGS sequence"/>
</dbReference>
<evidence type="ECO:0000256" key="4">
    <source>
        <dbReference type="SAM" id="Phobius"/>
    </source>
</evidence>
<dbReference type="InterPro" id="IPR002168">
    <property type="entry name" value="Lipase_GDXG_HIS_AS"/>
</dbReference>
<sequence length="363" mass="39618">MPIHLKLDSFLMLWTAIFLLALVIAVAFTRFYLSGPSLSGFDTPLGEQFKGQEPNDEHDQVVASLTIAASPTAKASRKQQLALMRQRMDQLSDGIDFASSFTQVTAGDVPAEWVIAPGADSSRRLLYIHGGAFVMGSPRSHRVITSRFSEISGCAVLAIDYRLMPEHRRMAGVTDCQTAFEWLLKNGPDGVSPAQRIYIAGDSAGGNLALMMAAWARDHGTQKADAVVALSPVTDATFSGPSMKANVETDAMLGPMFKGLTKIPRPLLLWGGWVQNRVKPSSPVISPVFGNLRNLPPTLVHASEAEMLLDDGRRYVNRAVANGSVATLQTWPRVVHVWHMFYPQLTEAREAWDEIGKFLAEAG</sequence>
<dbReference type="SUPFAM" id="SSF53474">
    <property type="entry name" value="alpha/beta-Hydrolases"/>
    <property type="match status" value="1"/>
</dbReference>
<reference evidence="6" key="1">
    <citation type="submission" date="2019-02" db="EMBL/GenBank/DDBJ databases">
        <authorList>
            <person name="Li S.-H."/>
        </authorList>
    </citation>
    <scope>NUCLEOTIDE SEQUENCE</scope>
    <source>
        <strain evidence="6">IMCC8485</strain>
    </source>
</reference>
<keyword evidence="4" id="KW-1133">Transmembrane helix</keyword>
<keyword evidence="2 6" id="KW-0378">Hydrolase</keyword>
<keyword evidence="7" id="KW-1185">Reference proteome</keyword>
<protein>
    <submittedName>
        <fullName evidence="6">Alpha/beta hydrolase</fullName>
    </submittedName>
</protein>
<name>A0ABT3SUL8_9GAMM</name>
<dbReference type="InterPro" id="IPR029058">
    <property type="entry name" value="AB_hydrolase_fold"/>
</dbReference>
<dbReference type="Gene3D" id="3.40.50.1820">
    <property type="entry name" value="alpha/beta hydrolase"/>
    <property type="match status" value="1"/>
</dbReference>
<dbReference type="GO" id="GO:0016787">
    <property type="term" value="F:hydrolase activity"/>
    <property type="evidence" value="ECO:0007669"/>
    <property type="project" value="UniProtKB-KW"/>
</dbReference>
<organism evidence="6 7">
    <name type="scientific">Candidatus Seongchinamella marina</name>
    <dbReference type="NCBI Taxonomy" id="2518990"/>
    <lineage>
        <taxon>Bacteria</taxon>
        <taxon>Pseudomonadati</taxon>
        <taxon>Pseudomonadota</taxon>
        <taxon>Gammaproteobacteria</taxon>
        <taxon>Cellvibrionales</taxon>
        <taxon>Halieaceae</taxon>
        <taxon>Seongchinamella</taxon>
    </lineage>
</organism>
<dbReference type="PANTHER" id="PTHR48081:SF30">
    <property type="entry name" value="ACETYL-HYDROLASE LIPR-RELATED"/>
    <property type="match status" value="1"/>
</dbReference>
<dbReference type="PROSITE" id="PS01173">
    <property type="entry name" value="LIPASE_GDXG_HIS"/>
    <property type="match status" value="1"/>
</dbReference>
<evidence type="ECO:0000256" key="3">
    <source>
        <dbReference type="PROSITE-ProRule" id="PRU10038"/>
    </source>
</evidence>
<evidence type="ECO:0000256" key="1">
    <source>
        <dbReference type="ARBA" id="ARBA00010515"/>
    </source>
</evidence>
<gene>
    <name evidence="6" type="ORF">EYC87_08745</name>
</gene>
<evidence type="ECO:0000313" key="6">
    <source>
        <dbReference type="EMBL" id="MCX2973661.1"/>
    </source>
</evidence>
<feature type="active site" evidence="3">
    <location>
        <position position="203"/>
    </location>
</feature>
<dbReference type="InterPro" id="IPR050300">
    <property type="entry name" value="GDXG_lipolytic_enzyme"/>
</dbReference>
<dbReference type="InterPro" id="IPR013094">
    <property type="entry name" value="AB_hydrolase_3"/>
</dbReference>
<keyword evidence="4" id="KW-0472">Membrane</keyword>
<dbReference type="Pfam" id="PF07859">
    <property type="entry name" value="Abhydrolase_3"/>
    <property type="match status" value="1"/>
</dbReference>
<dbReference type="EMBL" id="SHNP01000003">
    <property type="protein sequence ID" value="MCX2973661.1"/>
    <property type="molecule type" value="Genomic_DNA"/>
</dbReference>